<keyword evidence="3" id="KW-1185">Reference proteome</keyword>
<evidence type="ECO:0000259" key="1">
    <source>
        <dbReference type="Pfam" id="PF21806"/>
    </source>
</evidence>
<evidence type="ECO:0000313" key="3">
    <source>
        <dbReference type="Proteomes" id="UP000542674"/>
    </source>
</evidence>
<dbReference type="Pfam" id="PF21806">
    <property type="entry name" value="DUF6879"/>
    <property type="match status" value="1"/>
</dbReference>
<proteinExistence type="predicted"/>
<dbReference type="Proteomes" id="UP000542674">
    <property type="component" value="Unassembled WGS sequence"/>
</dbReference>
<reference evidence="2 3" key="1">
    <citation type="submission" date="2020-08" db="EMBL/GenBank/DDBJ databases">
        <title>Sequencing the genomes of 1000 actinobacteria strains.</title>
        <authorList>
            <person name="Klenk H.-P."/>
        </authorList>
    </citation>
    <scope>NUCLEOTIDE SEQUENCE [LARGE SCALE GENOMIC DNA]</scope>
    <source>
        <strain evidence="2 3">DSM 45084</strain>
    </source>
</reference>
<dbReference type="RefSeq" id="WP_184671973.1">
    <property type="nucleotide sequence ID" value="NZ_BAABAI010000009.1"/>
</dbReference>
<accession>A0A7W7T6P6</accession>
<sequence length="70" mass="8204">MLPQALAQGLDLPEHDFWLFDDERLAILRFTPTGLDGAEIVTDPATVARYRHHRDRAWRHSVAFERYVSR</sequence>
<evidence type="ECO:0000313" key="2">
    <source>
        <dbReference type="EMBL" id="MBB4967346.1"/>
    </source>
</evidence>
<dbReference type="EMBL" id="JACHJS010000001">
    <property type="protein sequence ID" value="MBB4967346.1"/>
    <property type="molecule type" value="Genomic_DNA"/>
</dbReference>
<feature type="domain" description="DUF6879" evidence="1">
    <location>
        <begin position="2"/>
        <end position="68"/>
    </location>
</feature>
<gene>
    <name evidence="2" type="ORF">F4559_004705</name>
</gene>
<dbReference type="InterPro" id="IPR049244">
    <property type="entry name" value="DUF6879"/>
</dbReference>
<protein>
    <recommendedName>
        <fullName evidence="1">DUF6879 domain-containing protein</fullName>
    </recommendedName>
</protein>
<comment type="caution">
    <text evidence="2">The sequence shown here is derived from an EMBL/GenBank/DDBJ whole genome shotgun (WGS) entry which is preliminary data.</text>
</comment>
<organism evidence="2 3">
    <name type="scientific">Saccharothrix violaceirubra</name>
    <dbReference type="NCBI Taxonomy" id="413306"/>
    <lineage>
        <taxon>Bacteria</taxon>
        <taxon>Bacillati</taxon>
        <taxon>Actinomycetota</taxon>
        <taxon>Actinomycetes</taxon>
        <taxon>Pseudonocardiales</taxon>
        <taxon>Pseudonocardiaceae</taxon>
        <taxon>Saccharothrix</taxon>
    </lineage>
</organism>
<name>A0A7W7T6P6_9PSEU</name>
<dbReference type="AlphaFoldDB" id="A0A7W7T6P6"/>